<reference evidence="3 4" key="1">
    <citation type="submission" date="2014-02" db="EMBL/GenBank/DDBJ databases">
        <authorList>
            <person name="Young C.-C."/>
            <person name="Hameed A."/>
            <person name="Huang H.-C."/>
            <person name="Shahina M."/>
        </authorList>
    </citation>
    <scope>NUCLEOTIDE SEQUENCE [LARGE SCALE GENOMIC DNA]</scope>
    <source>
        <strain evidence="3 4">CC-SAMT-1</strain>
    </source>
</reference>
<keyword evidence="4" id="KW-1185">Reference proteome</keyword>
<dbReference type="HOGENOM" id="CLU_129146_0_1_10"/>
<evidence type="ECO:0000256" key="1">
    <source>
        <dbReference type="SAM" id="Phobius"/>
    </source>
</evidence>
<dbReference type="RefSeq" id="WP_044638711.1">
    <property type="nucleotide sequence ID" value="NZ_CP007202.1"/>
</dbReference>
<evidence type="ECO:0000313" key="3">
    <source>
        <dbReference type="EMBL" id="AJR03998.1"/>
    </source>
</evidence>
<evidence type="ECO:0000313" key="4">
    <source>
        <dbReference type="Proteomes" id="UP000032229"/>
    </source>
</evidence>
<dbReference type="KEGG" id="sze:AW14_10510"/>
<evidence type="ECO:0000259" key="2">
    <source>
        <dbReference type="Pfam" id="PF06713"/>
    </source>
</evidence>
<keyword evidence="1" id="KW-0812">Transmembrane</keyword>
<dbReference type="EMBL" id="CP007202">
    <property type="protein sequence ID" value="AJR03998.1"/>
    <property type="molecule type" value="Genomic_DNA"/>
</dbReference>
<feature type="domain" description="Uncharacterized protein YyaB-like PH" evidence="2">
    <location>
        <begin position="60"/>
        <end position="134"/>
    </location>
</feature>
<dbReference type="Proteomes" id="UP000032229">
    <property type="component" value="Chromosome"/>
</dbReference>
<keyword evidence="1" id="KW-0472">Membrane</keyword>
<dbReference type="PATRIC" id="fig|1454006.5.peg.2082"/>
<organism evidence="3 4">
    <name type="scientific">Siansivirga zeaxanthinifaciens CC-SAMT-1</name>
    <dbReference type="NCBI Taxonomy" id="1454006"/>
    <lineage>
        <taxon>Bacteria</taxon>
        <taxon>Pseudomonadati</taxon>
        <taxon>Bacteroidota</taxon>
        <taxon>Flavobacteriia</taxon>
        <taxon>Flavobacteriales</taxon>
        <taxon>Flavobacteriaceae</taxon>
        <taxon>Siansivirga</taxon>
    </lineage>
</organism>
<dbReference type="OrthoDB" id="1437824at2"/>
<proteinExistence type="predicted"/>
<dbReference type="InterPro" id="IPR009589">
    <property type="entry name" value="PH_YyaB-like"/>
</dbReference>
<name>A0A0C5WA34_9FLAO</name>
<dbReference type="AlphaFoldDB" id="A0A0C5WA34"/>
<feature type="transmembrane region" description="Helical" evidence="1">
    <location>
        <begin position="43"/>
        <end position="62"/>
    </location>
</feature>
<dbReference type="Pfam" id="PF06713">
    <property type="entry name" value="bPH_4"/>
    <property type="match status" value="1"/>
</dbReference>
<protein>
    <recommendedName>
        <fullName evidence="2">Uncharacterized protein YyaB-like PH domain-containing protein</fullName>
    </recommendedName>
</protein>
<dbReference type="STRING" id="1454006.AW14_10510"/>
<gene>
    <name evidence="3" type="ORF">AW14_10510</name>
</gene>
<dbReference type="GO" id="GO:0030153">
    <property type="term" value="P:bacteriocin immunity"/>
    <property type="evidence" value="ECO:0007669"/>
    <property type="project" value="InterPro"/>
</dbReference>
<keyword evidence="1" id="KW-1133">Transmembrane helix</keyword>
<sequence>MTFKSKKDGLFSTIILGTNGFLILVLIFLFSNKTIDKNDVFPIIILLATIIFTLWLFFGTYYELSKESGLVYHCGLIHGKIKLERISEIVKGKTLWVGFRPATSRNGLIVKYDKYNEIYISPQSNETFIKKILELHSAIKITE</sequence>
<feature type="transmembrane region" description="Helical" evidence="1">
    <location>
        <begin position="9"/>
        <end position="31"/>
    </location>
</feature>
<accession>A0A0C5WA34</accession>